<gene>
    <name evidence="1" type="ORF">OCBIM_22019217mg</name>
</gene>
<proteinExistence type="predicted"/>
<dbReference type="EMBL" id="KQ431058">
    <property type="protein sequence ID" value="KOF63377.1"/>
    <property type="molecule type" value="Genomic_DNA"/>
</dbReference>
<evidence type="ECO:0000313" key="1">
    <source>
        <dbReference type="EMBL" id="KOF63377.1"/>
    </source>
</evidence>
<accession>A0A0L8FIC1</accession>
<sequence length="45" mass="5255">MRNYQILTLGDKKLTQKKKHQKQTVPFQGIIIQGPCHALNYQTIM</sequence>
<name>A0A0L8FIC1_OCTBM</name>
<reference evidence="1" key="1">
    <citation type="submission" date="2015-07" db="EMBL/GenBank/DDBJ databases">
        <title>MeaNS - Measles Nucleotide Surveillance Program.</title>
        <authorList>
            <person name="Tran T."/>
            <person name="Druce J."/>
        </authorList>
    </citation>
    <scope>NUCLEOTIDE SEQUENCE</scope>
    <source>
        <strain evidence="1">UCB-OBI-ISO-001</strain>
        <tissue evidence="1">Gonad</tissue>
    </source>
</reference>
<dbReference type="AlphaFoldDB" id="A0A0L8FIC1"/>
<organism evidence="1">
    <name type="scientific">Octopus bimaculoides</name>
    <name type="common">California two-spotted octopus</name>
    <dbReference type="NCBI Taxonomy" id="37653"/>
    <lineage>
        <taxon>Eukaryota</taxon>
        <taxon>Metazoa</taxon>
        <taxon>Spiralia</taxon>
        <taxon>Lophotrochozoa</taxon>
        <taxon>Mollusca</taxon>
        <taxon>Cephalopoda</taxon>
        <taxon>Coleoidea</taxon>
        <taxon>Octopodiformes</taxon>
        <taxon>Octopoda</taxon>
        <taxon>Incirrata</taxon>
        <taxon>Octopodidae</taxon>
        <taxon>Octopus</taxon>
    </lineage>
</organism>
<protein>
    <submittedName>
        <fullName evidence="1">Uncharacterized protein</fullName>
    </submittedName>
</protein>